<protein>
    <submittedName>
        <fullName evidence="1">Uncharacterized protein</fullName>
    </submittedName>
</protein>
<dbReference type="EMBL" id="UZAU01000371">
    <property type="status" value="NOT_ANNOTATED_CDS"/>
    <property type="molecule type" value="Genomic_DNA"/>
</dbReference>
<reference evidence="1" key="2">
    <citation type="submission" date="2021-03" db="UniProtKB">
        <authorList>
            <consortium name="EnsemblPlants"/>
        </authorList>
    </citation>
    <scope>IDENTIFICATION</scope>
</reference>
<evidence type="ECO:0000313" key="1">
    <source>
        <dbReference type="EnsemblPlants" id="cds.evm.model.04.932"/>
    </source>
</evidence>
<reference evidence="1" key="1">
    <citation type="submission" date="2018-11" db="EMBL/GenBank/DDBJ databases">
        <authorList>
            <person name="Grassa J C."/>
        </authorList>
    </citation>
    <scope>NUCLEOTIDE SEQUENCE [LARGE SCALE GENOMIC DNA]</scope>
</reference>
<dbReference type="AlphaFoldDB" id="A0A803PJ97"/>
<organism evidence="1 2">
    <name type="scientific">Cannabis sativa</name>
    <name type="common">Hemp</name>
    <name type="synonym">Marijuana</name>
    <dbReference type="NCBI Taxonomy" id="3483"/>
    <lineage>
        <taxon>Eukaryota</taxon>
        <taxon>Viridiplantae</taxon>
        <taxon>Streptophyta</taxon>
        <taxon>Embryophyta</taxon>
        <taxon>Tracheophyta</taxon>
        <taxon>Spermatophyta</taxon>
        <taxon>Magnoliopsida</taxon>
        <taxon>eudicotyledons</taxon>
        <taxon>Gunneridae</taxon>
        <taxon>Pentapetalae</taxon>
        <taxon>rosids</taxon>
        <taxon>fabids</taxon>
        <taxon>Rosales</taxon>
        <taxon>Cannabaceae</taxon>
        <taxon>Cannabis</taxon>
    </lineage>
</organism>
<dbReference type="Proteomes" id="UP000596661">
    <property type="component" value="Chromosome 4"/>
</dbReference>
<dbReference type="Gramene" id="evm.model.04.932">
    <property type="protein sequence ID" value="cds.evm.model.04.932"/>
    <property type="gene ID" value="evm.TU.04.932"/>
</dbReference>
<sequence length="174" mass="19377">MPSLFLSFLSKEEEVTIPLCSAQRYEEYRPNIPYVSLKGTCGGLPRHRIRRKICPKPFHCKLGERLGFYRHFLPKSDTFPFARVGPSNAGGDSSPRGKRKANLVCAIHLLFRRFPLPTVDVDALEKHLAPKVGSEVTPFAVGFLDLVAGNASKMPLETWATCSKRLSLAHAAKQ</sequence>
<proteinExistence type="predicted"/>
<dbReference type="EnsemblPlants" id="evm.model.04.932">
    <property type="protein sequence ID" value="cds.evm.model.04.932"/>
    <property type="gene ID" value="evm.TU.04.932"/>
</dbReference>
<keyword evidence="2" id="KW-1185">Reference proteome</keyword>
<evidence type="ECO:0000313" key="2">
    <source>
        <dbReference type="Proteomes" id="UP000596661"/>
    </source>
</evidence>
<accession>A0A803PJ97</accession>
<name>A0A803PJ97_CANSA</name>